<dbReference type="Proteomes" id="UP000006548">
    <property type="component" value="Chromosome 5"/>
</dbReference>
<dbReference type="STRING" id="3702.A0A1P8BHB2"/>
<dbReference type="KEGG" id="ath:AT5G38747"/>
<dbReference type="GeneID" id="28721231"/>
<organism evidence="1 2">
    <name type="scientific">Arabidopsis thaliana</name>
    <name type="common">Mouse-ear cress</name>
    <dbReference type="NCBI Taxonomy" id="3702"/>
    <lineage>
        <taxon>Eukaryota</taxon>
        <taxon>Viridiplantae</taxon>
        <taxon>Streptophyta</taxon>
        <taxon>Embryophyta</taxon>
        <taxon>Tracheophyta</taxon>
        <taxon>Spermatophyta</taxon>
        <taxon>Magnoliopsida</taxon>
        <taxon>eudicotyledons</taxon>
        <taxon>Gunneridae</taxon>
        <taxon>Pentapetalae</taxon>
        <taxon>rosids</taxon>
        <taxon>malvids</taxon>
        <taxon>Brassicales</taxon>
        <taxon>Brassicaceae</taxon>
        <taxon>Camelineae</taxon>
        <taxon>Arabidopsis</taxon>
    </lineage>
</organism>
<dbReference type="InParanoid" id="A0A1P8BHB2"/>
<keyword evidence="2" id="KW-1185">Reference proteome</keyword>
<evidence type="ECO:0000313" key="2">
    <source>
        <dbReference type="Proteomes" id="UP000006548"/>
    </source>
</evidence>
<dbReference type="GO" id="GO:0006364">
    <property type="term" value="P:rRNA processing"/>
    <property type="evidence" value="ECO:0007669"/>
    <property type="project" value="InterPro"/>
</dbReference>
<feature type="non-terminal residue" evidence="1">
    <location>
        <position position="1"/>
    </location>
</feature>
<evidence type="ECO:0000313" key="1">
    <source>
        <dbReference type="EMBL" id="ANM70994.1"/>
    </source>
</evidence>
<dbReference type="PANTHER" id="PTHR46986:SF1">
    <property type="entry name" value="ENDORIBONUCLEASE YBEY, CHLOROPLASTIC"/>
    <property type="match status" value="1"/>
</dbReference>
<reference evidence="1 2" key="1">
    <citation type="journal article" date="2000" name="Nature">
        <title>Sequence and analysis of chromosome 5 of the plant Arabidopsis thaliana.</title>
        <authorList>
            <consortium name="Kazusa DNA Research Institute"/>
            <consortium name="Cold Spring Harbor and Washington University in St Louis Sequencing Consortium"/>
            <consortium name="European Union Arabidopsis Genome Sequencing Consortium"/>
            <person name="Tabata S."/>
            <person name="Kaneko T."/>
            <person name="Nakamura Y."/>
            <person name="Kotani H."/>
            <person name="Kato T."/>
            <person name="Asamizu E."/>
            <person name="Miyajima N."/>
            <person name="Sasamoto S."/>
            <person name="Kimura T."/>
            <person name="Hosouchi T."/>
            <person name="Kawashima K."/>
            <person name="Kohara M."/>
            <person name="Matsumoto M."/>
            <person name="Matsuno A."/>
            <person name="Muraki A."/>
            <person name="Nakayama S."/>
            <person name="Nakazaki N."/>
            <person name="Naruo K."/>
            <person name="Okumura S."/>
            <person name="Shinpo S."/>
            <person name="Takeuchi C."/>
            <person name="Wada T."/>
            <person name="Watanabe A."/>
            <person name="Yamada M."/>
            <person name="Yasuda M."/>
            <person name="Sato S."/>
            <person name="de la Bastide M."/>
            <person name="Huang E."/>
            <person name="Spiegel L."/>
            <person name="Gnoj L."/>
            <person name="O'Shaughnessy A."/>
            <person name="Preston R."/>
            <person name="Habermann K."/>
            <person name="Murray J."/>
            <person name="Johnson D."/>
            <person name="Rohlfing T."/>
            <person name="Nelson J."/>
            <person name="Stoneking T."/>
            <person name="Pepin K."/>
            <person name="Spieth J."/>
            <person name="Sekhon M."/>
            <person name="Armstrong J."/>
            <person name="Becker M."/>
            <person name="Belter E."/>
            <person name="Cordum H."/>
            <person name="Cordes M."/>
            <person name="Courtney L."/>
            <person name="Courtney W."/>
            <person name="Dante M."/>
            <person name="Du H."/>
            <person name="Edwards J."/>
            <person name="Fryman J."/>
            <person name="Haakensen B."/>
            <person name="Lamar E."/>
            <person name="Latreille P."/>
            <person name="Leonard S."/>
            <person name="Meyer R."/>
            <person name="Mulvaney E."/>
            <person name="Ozersky P."/>
            <person name="Riley A."/>
            <person name="Strowmatt C."/>
            <person name="Wagner-McPherson C."/>
            <person name="Wollam A."/>
            <person name="Yoakum M."/>
            <person name="Bell M."/>
            <person name="Dedhia N."/>
            <person name="Parnell L."/>
            <person name="Shah R."/>
            <person name="Rodriguez M."/>
            <person name="See L.H."/>
            <person name="Vil D."/>
            <person name="Baker J."/>
            <person name="Kirchoff K."/>
            <person name="Toth K."/>
            <person name="King L."/>
            <person name="Bahret A."/>
            <person name="Miller B."/>
            <person name="Marra M."/>
            <person name="Martienssen R."/>
            <person name="McCombie W.R."/>
            <person name="Wilson R.K."/>
            <person name="Murphy G."/>
            <person name="Bancroft I."/>
            <person name="Volckaert G."/>
            <person name="Wambutt R."/>
            <person name="Dusterhoft A."/>
            <person name="Stiekema W."/>
            <person name="Pohl T."/>
            <person name="Entian K.D."/>
            <person name="Terryn N."/>
            <person name="Hartley N."/>
            <person name="Bent E."/>
            <person name="Johnson S."/>
            <person name="Langham S.A."/>
            <person name="McCullagh B."/>
            <person name="Robben J."/>
            <person name="Grymonprez B."/>
            <person name="Zimmermann W."/>
            <person name="Ramsperger U."/>
            <person name="Wedler H."/>
            <person name="Balke K."/>
            <person name="Wedler E."/>
            <person name="Peters S."/>
            <person name="van Staveren M."/>
            <person name="Dirkse W."/>
            <person name="Mooijman P."/>
            <person name="Lankhorst R.K."/>
            <person name="Weitzenegger T."/>
            <person name="Bothe G."/>
            <person name="Rose M."/>
            <person name="Hauf J."/>
            <person name="Berneiser S."/>
            <person name="Hempel S."/>
            <person name="Feldpausch M."/>
            <person name="Lamberth S."/>
            <person name="Villarroel R."/>
            <person name="Gielen J."/>
            <person name="Ardiles W."/>
            <person name="Bents O."/>
            <person name="Lemcke K."/>
            <person name="Kolesov G."/>
            <person name="Mayer K."/>
            <person name="Rudd S."/>
            <person name="Schoof H."/>
            <person name="Schueller C."/>
            <person name="Zaccaria P."/>
            <person name="Mewes H.W."/>
            <person name="Bevan M."/>
            <person name="Fransz P."/>
        </authorList>
    </citation>
    <scope>NUCLEOTIDE SEQUENCE [LARGE SCALE GENOMIC DNA]</scope>
    <source>
        <strain evidence="2">cv. Columbia</strain>
    </source>
</reference>
<sequence>LLSSLHGEEQRLCFPFQIPRTLIKTRVQFSIEVARVDLWRLERESGRFTSIDLHRQQKAVVKVVLEKTKESLGRQWKEVSKGNLNPDVCIETCLYSVEHGILLIVDRCLTLFDNPLVDSLHTTYNELKLKNGCVRHSKSMSQRRQAVRTTKPH</sequence>
<proteinExistence type="predicted"/>
<protein>
    <submittedName>
        <fullName evidence="1">Uncharacterized protein</fullName>
    </submittedName>
</protein>
<dbReference type="ExpressionAtlas" id="A0A1P8BHB2">
    <property type="expression patterns" value="baseline and differential"/>
</dbReference>
<dbReference type="GO" id="GO:0004222">
    <property type="term" value="F:metalloendopeptidase activity"/>
    <property type="evidence" value="ECO:0007669"/>
    <property type="project" value="InterPro"/>
</dbReference>
<dbReference type="GO" id="GO:0004521">
    <property type="term" value="F:RNA endonuclease activity"/>
    <property type="evidence" value="ECO:0000318"/>
    <property type="project" value="GO_Central"/>
</dbReference>
<dbReference type="TAIR" id="AT5G38747"/>
<dbReference type="RefSeq" id="NP_001332557.1">
    <property type="nucleotide sequence ID" value="NM_001344266.1"/>
</dbReference>
<dbReference type="InterPro" id="IPR002036">
    <property type="entry name" value="YbeY"/>
</dbReference>
<dbReference type="EMBL" id="CP002688">
    <property type="protein sequence ID" value="ANM70994.1"/>
    <property type="molecule type" value="Genomic_DNA"/>
</dbReference>
<name>A0A1P8BHB2_ARATH</name>
<gene>
    <name evidence="1" type="ordered locus">At5g38747</name>
</gene>
<accession>A0A1P8BHB2</accession>
<dbReference type="PANTHER" id="PTHR46986">
    <property type="entry name" value="ENDORIBONUCLEASE YBEY, CHLOROPLASTIC"/>
    <property type="match status" value="1"/>
</dbReference>
<reference evidence="2" key="2">
    <citation type="journal article" date="2017" name="Plant J.">
        <title>Araport11: a complete reannotation of the Arabidopsis thaliana reference genome.</title>
        <authorList>
            <person name="Cheng C.Y."/>
            <person name="Krishnakumar V."/>
            <person name="Chan A.P."/>
            <person name="Thibaud-Nissen F."/>
            <person name="Schobel S."/>
            <person name="Town C.D."/>
        </authorList>
    </citation>
    <scope>GENOME REANNOTATION</scope>
    <source>
        <strain evidence="2">cv. Columbia</strain>
    </source>
</reference>
<dbReference type="AlphaFoldDB" id="A0A1P8BHB2"/>